<comment type="caution">
    <text evidence="1">The sequence shown here is derived from an EMBL/GenBank/DDBJ whole genome shotgun (WGS) entry which is preliminary data.</text>
</comment>
<organism evidence="1 2">
    <name type="scientific">Dallia pectoralis</name>
    <name type="common">Alaska blackfish</name>
    <dbReference type="NCBI Taxonomy" id="75939"/>
    <lineage>
        <taxon>Eukaryota</taxon>
        <taxon>Metazoa</taxon>
        <taxon>Chordata</taxon>
        <taxon>Craniata</taxon>
        <taxon>Vertebrata</taxon>
        <taxon>Euteleostomi</taxon>
        <taxon>Actinopterygii</taxon>
        <taxon>Neopterygii</taxon>
        <taxon>Teleostei</taxon>
        <taxon>Protacanthopterygii</taxon>
        <taxon>Esociformes</taxon>
        <taxon>Umbridae</taxon>
        <taxon>Dallia</taxon>
    </lineage>
</organism>
<sequence length="155" mass="17429">MLIGEFLTLQEQNLPNLTVNHMRRWIISDARKAFLKKFPEVAEGKDIHLIELATTEDHQRLIIEPKPSVHANQRVDALCGLPVKQALPEIQTSCTRTNKAEILTQMRPTVSFNKATKEGDNRPYCINIPVKRDHQGGNYTAAMAAVAQHFGLHAP</sequence>
<gene>
    <name evidence="1" type="ORF">DPEC_G00096570</name>
</gene>
<dbReference type="EMBL" id="CM055735">
    <property type="protein sequence ID" value="KAJ8007670.1"/>
    <property type="molecule type" value="Genomic_DNA"/>
</dbReference>
<protein>
    <submittedName>
        <fullName evidence="1">Uncharacterized protein</fullName>
    </submittedName>
</protein>
<keyword evidence="2" id="KW-1185">Reference proteome</keyword>
<dbReference type="Proteomes" id="UP001157502">
    <property type="component" value="Chromosome 8"/>
</dbReference>
<evidence type="ECO:0000313" key="1">
    <source>
        <dbReference type="EMBL" id="KAJ8007670.1"/>
    </source>
</evidence>
<name>A0ACC2GW22_DALPE</name>
<reference evidence="1" key="1">
    <citation type="submission" date="2021-05" db="EMBL/GenBank/DDBJ databases">
        <authorList>
            <person name="Pan Q."/>
            <person name="Jouanno E."/>
            <person name="Zahm M."/>
            <person name="Klopp C."/>
            <person name="Cabau C."/>
            <person name="Louis A."/>
            <person name="Berthelot C."/>
            <person name="Parey E."/>
            <person name="Roest Crollius H."/>
            <person name="Montfort J."/>
            <person name="Robinson-Rechavi M."/>
            <person name="Bouchez O."/>
            <person name="Lampietro C."/>
            <person name="Lopez Roques C."/>
            <person name="Donnadieu C."/>
            <person name="Postlethwait J."/>
            <person name="Bobe J."/>
            <person name="Dillon D."/>
            <person name="Chandos A."/>
            <person name="von Hippel F."/>
            <person name="Guiguen Y."/>
        </authorList>
    </citation>
    <scope>NUCLEOTIDE SEQUENCE</scope>
    <source>
        <strain evidence="1">YG-Jan2019</strain>
    </source>
</reference>
<proteinExistence type="predicted"/>
<accession>A0ACC2GW22</accession>
<evidence type="ECO:0000313" key="2">
    <source>
        <dbReference type="Proteomes" id="UP001157502"/>
    </source>
</evidence>